<dbReference type="Gene3D" id="3.40.50.1450">
    <property type="entry name" value="HybD-like"/>
    <property type="match status" value="1"/>
</dbReference>
<accession>A0A7I7Q1Z9</accession>
<dbReference type="SUPFAM" id="SSF53163">
    <property type="entry name" value="HybD-like"/>
    <property type="match status" value="1"/>
</dbReference>
<evidence type="ECO:0000256" key="3">
    <source>
        <dbReference type="ARBA" id="ARBA00022750"/>
    </source>
</evidence>
<sequence>MGVVAAAALGELALPRVRVITDVAEPLGLLDAWSGATLAVVIDAAVAKPSMPGRVRRFTPGELTTAREGLSSHTIDIDRTRALGQALGRVPDALVVFSIDVADVGHGSGLTPRVAGAVPEVVRLVVEEINRCSC</sequence>
<evidence type="ECO:0000256" key="1">
    <source>
        <dbReference type="ARBA" id="ARBA00006814"/>
    </source>
</evidence>
<dbReference type="Proteomes" id="UP000467130">
    <property type="component" value="Chromosome"/>
</dbReference>
<organism evidence="5 6">
    <name type="scientific">Mycobacterium stomatepiae</name>
    <dbReference type="NCBI Taxonomy" id="470076"/>
    <lineage>
        <taxon>Bacteria</taxon>
        <taxon>Bacillati</taxon>
        <taxon>Actinomycetota</taxon>
        <taxon>Actinomycetes</taxon>
        <taxon>Mycobacteriales</taxon>
        <taxon>Mycobacteriaceae</taxon>
        <taxon>Mycobacterium</taxon>
        <taxon>Mycobacterium simiae complex</taxon>
    </lineage>
</organism>
<keyword evidence="2" id="KW-0645">Protease</keyword>
<dbReference type="Pfam" id="PF01750">
    <property type="entry name" value="HycI"/>
    <property type="match status" value="1"/>
</dbReference>
<comment type="similarity">
    <text evidence="1">Belongs to the peptidase A31 family.</text>
</comment>
<evidence type="ECO:0000256" key="4">
    <source>
        <dbReference type="ARBA" id="ARBA00022801"/>
    </source>
</evidence>
<dbReference type="EMBL" id="AP022587">
    <property type="protein sequence ID" value="BBY20249.1"/>
    <property type="molecule type" value="Genomic_DNA"/>
</dbReference>
<reference evidence="5 6" key="1">
    <citation type="journal article" date="2019" name="Emerg. Microbes Infect.">
        <title>Comprehensive subspecies identification of 175 nontuberculous mycobacteria species based on 7547 genomic profiles.</title>
        <authorList>
            <person name="Matsumoto Y."/>
            <person name="Kinjo T."/>
            <person name="Motooka D."/>
            <person name="Nabeya D."/>
            <person name="Jung N."/>
            <person name="Uechi K."/>
            <person name="Horii T."/>
            <person name="Iida T."/>
            <person name="Fujita J."/>
            <person name="Nakamura S."/>
        </authorList>
    </citation>
    <scope>NUCLEOTIDE SEQUENCE [LARGE SCALE GENOMIC DNA]</scope>
    <source>
        <strain evidence="5 6">JCM 17783</strain>
    </source>
</reference>
<name>A0A7I7Q1Z9_9MYCO</name>
<dbReference type="KEGG" id="msto:MSTO_04540"/>
<dbReference type="PANTHER" id="PTHR30302">
    <property type="entry name" value="HYDROGENASE 1 MATURATION PROTEASE"/>
    <property type="match status" value="1"/>
</dbReference>
<dbReference type="InterPro" id="IPR000671">
    <property type="entry name" value="Peptidase_A31"/>
</dbReference>
<keyword evidence="6" id="KW-1185">Reference proteome</keyword>
<gene>
    <name evidence="5" type="ORF">MSTO_04540</name>
</gene>
<proteinExistence type="inferred from homology"/>
<dbReference type="GO" id="GO:0008047">
    <property type="term" value="F:enzyme activator activity"/>
    <property type="evidence" value="ECO:0007669"/>
    <property type="project" value="InterPro"/>
</dbReference>
<dbReference type="AlphaFoldDB" id="A0A7I7Q1Z9"/>
<keyword evidence="4" id="KW-0378">Hydrolase</keyword>
<dbReference type="NCBIfam" id="TIGR00072">
    <property type="entry name" value="hydrog_prot"/>
    <property type="match status" value="1"/>
</dbReference>
<dbReference type="GO" id="GO:0016485">
    <property type="term" value="P:protein processing"/>
    <property type="evidence" value="ECO:0007669"/>
    <property type="project" value="TreeGrafter"/>
</dbReference>
<evidence type="ECO:0000313" key="5">
    <source>
        <dbReference type="EMBL" id="BBY20249.1"/>
    </source>
</evidence>
<protein>
    <submittedName>
        <fullName evidence="5">Peptidase M52</fullName>
    </submittedName>
</protein>
<dbReference type="GO" id="GO:0004190">
    <property type="term" value="F:aspartic-type endopeptidase activity"/>
    <property type="evidence" value="ECO:0007669"/>
    <property type="project" value="UniProtKB-KW"/>
</dbReference>
<evidence type="ECO:0000256" key="2">
    <source>
        <dbReference type="ARBA" id="ARBA00022670"/>
    </source>
</evidence>
<dbReference type="PANTHER" id="PTHR30302:SF1">
    <property type="entry name" value="HYDROGENASE 2 MATURATION PROTEASE"/>
    <property type="match status" value="1"/>
</dbReference>
<evidence type="ECO:0000313" key="6">
    <source>
        <dbReference type="Proteomes" id="UP000467130"/>
    </source>
</evidence>
<keyword evidence="3" id="KW-0064">Aspartyl protease</keyword>
<dbReference type="InterPro" id="IPR023430">
    <property type="entry name" value="Pept_HybD-like_dom_sf"/>
</dbReference>